<evidence type="ECO:0000256" key="2">
    <source>
        <dbReference type="SAM" id="SignalP"/>
    </source>
</evidence>
<feature type="region of interest" description="Disordered" evidence="1">
    <location>
        <begin position="124"/>
        <end position="143"/>
    </location>
</feature>
<feature type="chain" id="PRO_5042194869" evidence="2">
    <location>
        <begin position="28"/>
        <end position="467"/>
    </location>
</feature>
<evidence type="ECO:0000313" key="3">
    <source>
        <dbReference type="EMBL" id="KAK1742145.1"/>
    </source>
</evidence>
<gene>
    <name evidence="3" type="ORF">QTG54_006710</name>
</gene>
<dbReference type="Proteomes" id="UP001224775">
    <property type="component" value="Unassembled WGS sequence"/>
</dbReference>
<feature type="compositionally biased region" description="Basic residues" evidence="1">
    <location>
        <begin position="370"/>
        <end position="380"/>
    </location>
</feature>
<evidence type="ECO:0000313" key="4">
    <source>
        <dbReference type="Proteomes" id="UP001224775"/>
    </source>
</evidence>
<feature type="compositionally biased region" description="Basic and acidic residues" evidence="1">
    <location>
        <begin position="223"/>
        <end position="232"/>
    </location>
</feature>
<name>A0AAD8YBQ6_9STRA</name>
<feature type="compositionally biased region" description="Polar residues" evidence="1">
    <location>
        <begin position="314"/>
        <end position="337"/>
    </location>
</feature>
<accession>A0AAD8YBQ6</accession>
<feature type="compositionally biased region" description="Basic and acidic residues" evidence="1">
    <location>
        <begin position="381"/>
        <end position="396"/>
    </location>
</feature>
<keyword evidence="4" id="KW-1185">Reference proteome</keyword>
<feature type="region of interest" description="Disordered" evidence="1">
    <location>
        <begin position="252"/>
        <end position="439"/>
    </location>
</feature>
<feature type="compositionally biased region" description="Low complexity" evidence="1">
    <location>
        <begin position="205"/>
        <end position="217"/>
    </location>
</feature>
<feature type="compositionally biased region" description="Low complexity" evidence="1">
    <location>
        <begin position="397"/>
        <end position="407"/>
    </location>
</feature>
<dbReference type="EMBL" id="JATAAI010000011">
    <property type="protein sequence ID" value="KAK1742145.1"/>
    <property type="molecule type" value="Genomic_DNA"/>
</dbReference>
<feature type="compositionally biased region" description="Basic and acidic residues" evidence="1">
    <location>
        <begin position="268"/>
        <end position="279"/>
    </location>
</feature>
<feature type="compositionally biased region" description="Basic and acidic residues" evidence="1">
    <location>
        <begin position="409"/>
        <end position="419"/>
    </location>
</feature>
<protein>
    <submittedName>
        <fullName evidence="3">Uncharacterized protein</fullName>
    </submittedName>
</protein>
<proteinExistence type="predicted"/>
<feature type="compositionally biased region" description="Basic residues" evidence="1">
    <location>
        <begin position="126"/>
        <end position="135"/>
    </location>
</feature>
<dbReference type="AlphaFoldDB" id="A0AAD8YBQ6"/>
<reference evidence="3" key="1">
    <citation type="submission" date="2023-06" db="EMBL/GenBank/DDBJ databases">
        <title>Survivors Of The Sea: Transcriptome response of Skeletonema marinoi to long-term dormancy.</title>
        <authorList>
            <person name="Pinder M.I.M."/>
            <person name="Kourtchenko O."/>
            <person name="Robertson E.K."/>
            <person name="Larsson T."/>
            <person name="Maumus F."/>
            <person name="Osuna-Cruz C.M."/>
            <person name="Vancaester E."/>
            <person name="Stenow R."/>
            <person name="Vandepoele K."/>
            <person name="Ploug H."/>
            <person name="Bruchert V."/>
            <person name="Godhe A."/>
            <person name="Topel M."/>
        </authorList>
    </citation>
    <scope>NUCLEOTIDE SEQUENCE</scope>
    <source>
        <strain evidence="3">R05AC</strain>
    </source>
</reference>
<sequence>MMRRVITTNVTTAVLILFAMGVWPVASQEAARLRCQKSGCREGGGAAIDEEPALIIQSPSDRVIPLVPWIIAFFVLRLAAQVVRQLIPIIRRTLPEVQEAVGHYYDSIVSIDFSRMIPKRGEIKRSTAKKRRVKSSGRSVSSNRSLGSLADLIDDASEAQSSRGASLWYDNDSSSAGYSSAYTSYTTSDDDKSSALESQSEFGLSVLSTSESSTDSTYNYNHGKYDDGDQSRGGESVVSKFLNYISEATPKEYAQQYHKSPQRRSLRERRVHDDDRRPSLDNYKLRRSHNAGTVENYSQSGNRSQSRQRRSTVDETNYPSYRSDQVATTTESGNQRRGTFESSNQRRRESSNAPESLLISQSPPSSGGVKLRKAAAKTKPKRQDHSNIGDNYDKTSKSSSSKRQQQQKQRHDREADKKSSGLHHHLSKFSSSNKDDNENYSTMLSTVDLRSRATRDTSMYSESFVAN</sequence>
<comment type="caution">
    <text evidence="3">The sequence shown here is derived from an EMBL/GenBank/DDBJ whole genome shotgun (WGS) entry which is preliminary data.</text>
</comment>
<feature type="region of interest" description="Disordered" evidence="1">
    <location>
        <begin position="204"/>
        <end position="233"/>
    </location>
</feature>
<organism evidence="3 4">
    <name type="scientific">Skeletonema marinoi</name>
    <dbReference type="NCBI Taxonomy" id="267567"/>
    <lineage>
        <taxon>Eukaryota</taxon>
        <taxon>Sar</taxon>
        <taxon>Stramenopiles</taxon>
        <taxon>Ochrophyta</taxon>
        <taxon>Bacillariophyta</taxon>
        <taxon>Coscinodiscophyceae</taxon>
        <taxon>Thalassiosirophycidae</taxon>
        <taxon>Thalassiosirales</taxon>
        <taxon>Skeletonemataceae</taxon>
        <taxon>Skeletonema</taxon>
        <taxon>Skeletonema marinoi-dohrnii complex</taxon>
    </lineage>
</organism>
<feature type="signal peptide" evidence="2">
    <location>
        <begin position="1"/>
        <end position="27"/>
    </location>
</feature>
<evidence type="ECO:0000256" key="1">
    <source>
        <dbReference type="SAM" id="MobiDB-lite"/>
    </source>
</evidence>
<keyword evidence="2" id="KW-0732">Signal</keyword>